<proteinExistence type="predicted"/>
<dbReference type="Proteomes" id="UP001589894">
    <property type="component" value="Unassembled WGS sequence"/>
</dbReference>
<dbReference type="RefSeq" id="WP_377339454.1">
    <property type="nucleotide sequence ID" value="NZ_JBHLUE010000011.1"/>
</dbReference>
<comment type="caution">
    <text evidence="2">The sequence shown here is derived from an EMBL/GenBank/DDBJ whole genome shotgun (WGS) entry which is preliminary data.</text>
</comment>
<accession>A0ABV6NXQ9</accession>
<dbReference type="Pfam" id="PF01370">
    <property type="entry name" value="Epimerase"/>
    <property type="match status" value="2"/>
</dbReference>
<feature type="domain" description="NAD-dependent epimerase/dehydratase" evidence="1">
    <location>
        <begin position="154"/>
        <end position="263"/>
    </location>
</feature>
<dbReference type="InterPro" id="IPR050177">
    <property type="entry name" value="Lipid_A_modif_metabolic_enz"/>
</dbReference>
<evidence type="ECO:0000313" key="3">
    <source>
        <dbReference type="Proteomes" id="UP001589894"/>
    </source>
</evidence>
<dbReference type="SUPFAM" id="SSF51735">
    <property type="entry name" value="NAD(P)-binding Rossmann-fold domains"/>
    <property type="match status" value="1"/>
</dbReference>
<evidence type="ECO:0000259" key="1">
    <source>
        <dbReference type="Pfam" id="PF01370"/>
    </source>
</evidence>
<dbReference type="Gene3D" id="3.40.50.720">
    <property type="entry name" value="NAD(P)-binding Rossmann-like Domain"/>
    <property type="match status" value="1"/>
</dbReference>
<evidence type="ECO:0000313" key="2">
    <source>
        <dbReference type="EMBL" id="MFC0565561.1"/>
    </source>
</evidence>
<dbReference type="CDD" id="cd08946">
    <property type="entry name" value="SDR_e"/>
    <property type="match status" value="1"/>
</dbReference>
<name>A0ABV6NXQ9_9ACTN</name>
<dbReference type="InterPro" id="IPR036291">
    <property type="entry name" value="NAD(P)-bd_dom_sf"/>
</dbReference>
<organism evidence="2 3">
    <name type="scientific">Plantactinospora siamensis</name>
    <dbReference type="NCBI Taxonomy" id="555372"/>
    <lineage>
        <taxon>Bacteria</taxon>
        <taxon>Bacillati</taxon>
        <taxon>Actinomycetota</taxon>
        <taxon>Actinomycetes</taxon>
        <taxon>Micromonosporales</taxon>
        <taxon>Micromonosporaceae</taxon>
        <taxon>Plantactinospora</taxon>
    </lineage>
</organism>
<sequence length="368" mass="39481">MRVLVTGHHGYLGSVLTPLLTAAGHEVAGLDTDLYADRLLGPPPAEVPTTRMDVRDVGPEQCAGFDAVVHLAALCNDPLGNLDPDLTVEINHGATLRLARAARAAGVPRFVFASSCSLYGAGQQDTPLTDAGRFAPLTDAGRFAPLTDAGRFAPLTEDAGFAPLTVYGETKVAAERDLLALAGDDFSPVFARNATAYGFSPRLRTDLVVNDLVAHALLTGEVRLLSDGTAWRPLVHAEDIGQAMLALLEAPREVVHGRAYNVGTTGENHLIRDVATMVAEVVDGSRVTFAAGAGTDARDYRVDCGRIAAEVPAFRPRWTLRKGIEELVEAYRRHGLTLPDVRDRYQRLARIRELRAAGRLGPGLRWIG</sequence>
<reference evidence="2 3" key="1">
    <citation type="submission" date="2024-09" db="EMBL/GenBank/DDBJ databases">
        <authorList>
            <person name="Sun Q."/>
            <person name="Mori K."/>
        </authorList>
    </citation>
    <scope>NUCLEOTIDE SEQUENCE [LARGE SCALE GENOMIC DNA]</scope>
    <source>
        <strain evidence="2 3">TBRC 2205</strain>
    </source>
</reference>
<dbReference type="EMBL" id="JBHLUE010000011">
    <property type="protein sequence ID" value="MFC0565561.1"/>
    <property type="molecule type" value="Genomic_DNA"/>
</dbReference>
<dbReference type="PANTHER" id="PTHR43245:SF23">
    <property type="entry name" value="NAD(P)-BINDING DOMAIN-CONTAINING PROTEIN"/>
    <property type="match status" value="1"/>
</dbReference>
<dbReference type="InterPro" id="IPR001509">
    <property type="entry name" value="Epimerase_deHydtase"/>
</dbReference>
<feature type="domain" description="NAD-dependent epimerase/dehydratase" evidence="1">
    <location>
        <begin position="3"/>
        <end position="137"/>
    </location>
</feature>
<keyword evidence="3" id="KW-1185">Reference proteome</keyword>
<dbReference type="PANTHER" id="PTHR43245">
    <property type="entry name" value="BIFUNCTIONAL POLYMYXIN RESISTANCE PROTEIN ARNA"/>
    <property type="match status" value="1"/>
</dbReference>
<protein>
    <submittedName>
        <fullName evidence="2">NAD-dependent epimerase/dehydratase family protein</fullName>
    </submittedName>
</protein>
<gene>
    <name evidence="2" type="ORF">ACFFHU_15640</name>
</gene>